<dbReference type="GO" id="GO:0005739">
    <property type="term" value="C:mitochondrion"/>
    <property type="evidence" value="ECO:0007669"/>
    <property type="project" value="TreeGrafter"/>
</dbReference>
<dbReference type="Proteomes" id="UP000554235">
    <property type="component" value="Unassembled WGS sequence"/>
</dbReference>
<proteinExistence type="inferred from homology"/>
<comment type="caution">
    <text evidence="2">The sequence shown here is derived from an EMBL/GenBank/DDBJ whole genome shotgun (WGS) entry which is preliminary data.</text>
</comment>
<dbReference type="PANTHER" id="PTHR11941">
    <property type="entry name" value="ENOYL-COA HYDRATASE-RELATED"/>
    <property type="match status" value="1"/>
</dbReference>
<dbReference type="GO" id="GO:0006635">
    <property type="term" value="P:fatty acid beta-oxidation"/>
    <property type="evidence" value="ECO:0007669"/>
    <property type="project" value="TreeGrafter"/>
</dbReference>
<dbReference type="SUPFAM" id="SSF52096">
    <property type="entry name" value="ClpP/crotonase"/>
    <property type="match status" value="1"/>
</dbReference>
<keyword evidence="3" id="KW-1185">Reference proteome</keyword>
<gene>
    <name evidence="2" type="ORF">FALBO_13548</name>
</gene>
<organism evidence="2 3">
    <name type="scientific">Fusarium albosuccineum</name>
    <dbReference type="NCBI Taxonomy" id="1237068"/>
    <lineage>
        <taxon>Eukaryota</taxon>
        <taxon>Fungi</taxon>
        <taxon>Dikarya</taxon>
        <taxon>Ascomycota</taxon>
        <taxon>Pezizomycotina</taxon>
        <taxon>Sordariomycetes</taxon>
        <taxon>Hypocreomycetidae</taxon>
        <taxon>Hypocreales</taxon>
        <taxon>Nectriaceae</taxon>
        <taxon>Fusarium</taxon>
        <taxon>Fusarium decemcellulare species complex</taxon>
    </lineage>
</organism>
<evidence type="ECO:0000256" key="1">
    <source>
        <dbReference type="ARBA" id="ARBA00005254"/>
    </source>
</evidence>
<dbReference type="InterPro" id="IPR001753">
    <property type="entry name" value="Enoyl-CoA_hydra/iso"/>
</dbReference>
<dbReference type="CDD" id="cd06558">
    <property type="entry name" value="crotonase-like"/>
    <property type="match status" value="1"/>
</dbReference>
<dbReference type="OrthoDB" id="410701at2759"/>
<dbReference type="Gene3D" id="3.90.226.10">
    <property type="entry name" value="2-enoyl-CoA Hydratase, Chain A, domain 1"/>
    <property type="match status" value="1"/>
</dbReference>
<dbReference type="InterPro" id="IPR029045">
    <property type="entry name" value="ClpP/crotonase-like_dom_sf"/>
</dbReference>
<reference evidence="2 3" key="1">
    <citation type="submission" date="2020-01" db="EMBL/GenBank/DDBJ databases">
        <title>Identification and distribution of gene clusters putatively required for synthesis of sphingolipid metabolism inhibitors in phylogenetically diverse species of the filamentous fungus Fusarium.</title>
        <authorList>
            <person name="Kim H.-S."/>
            <person name="Busman M."/>
            <person name="Brown D.W."/>
            <person name="Divon H."/>
            <person name="Uhlig S."/>
            <person name="Proctor R.H."/>
        </authorList>
    </citation>
    <scope>NUCLEOTIDE SEQUENCE [LARGE SCALE GENOMIC DNA]</scope>
    <source>
        <strain evidence="2 3">NRRL 20459</strain>
    </source>
</reference>
<comment type="similarity">
    <text evidence="1">Belongs to the enoyl-CoA hydratase/isomerase family.</text>
</comment>
<sequence>MALFKILTNTCGIVLSPARVAARTVRRQPGPIEVVTLHASGRRYASSFIRDQKSYRLVIQPKRYLSSQASPPTETAAVSSGGDIAYSIVPAPPGGQGTVANIILSNPKRLNSLSRGAIKKLTSTLRSLAQEPDLACVVIQGGPTSTKSPSFSSGANIFEMAQLSSYDEAKQFISELHDACKAMRDLPVVSIAKIDGLCLGGGLELAASCDFRYATHRSTFSMPETRYGIPSVIEARLLANIIGWQKTKEMCYFARLYSSEEVEKWGLVDRSCDTIEALEAAVTEAVTTISSFGPKTMRKQKRLAKIWEESDLVTGVEAGVDSFARMFSDGGSEPHRYMKAFTDRKK</sequence>
<evidence type="ECO:0000313" key="2">
    <source>
        <dbReference type="EMBL" id="KAF4459698.1"/>
    </source>
</evidence>
<dbReference type="PANTHER" id="PTHR11941:SF171">
    <property type="entry name" value="SD19268P"/>
    <property type="match status" value="1"/>
</dbReference>
<protein>
    <submittedName>
        <fullName evidence="2">Enoyl- hydratase</fullName>
    </submittedName>
</protein>
<accession>A0A8H4L1C2</accession>
<dbReference type="Pfam" id="PF00378">
    <property type="entry name" value="ECH_1"/>
    <property type="match status" value="1"/>
</dbReference>
<name>A0A8H4L1C2_9HYPO</name>
<dbReference type="EMBL" id="JAADYS010002114">
    <property type="protein sequence ID" value="KAF4459698.1"/>
    <property type="molecule type" value="Genomic_DNA"/>
</dbReference>
<evidence type="ECO:0000313" key="3">
    <source>
        <dbReference type="Proteomes" id="UP000554235"/>
    </source>
</evidence>
<dbReference type="AlphaFoldDB" id="A0A8H4L1C2"/>